<gene>
    <name evidence="2" type="ORF">PGLA1383_LOCUS2477</name>
</gene>
<name>A0A813DBD7_POLGL</name>
<dbReference type="Proteomes" id="UP000654075">
    <property type="component" value="Unassembled WGS sequence"/>
</dbReference>
<proteinExistence type="predicted"/>
<feature type="region of interest" description="Disordered" evidence="1">
    <location>
        <begin position="286"/>
        <end position="329"/>
    </location>
</feature>
<feature type="non-terminal residue" evidence="2">
    <location>
        <position position="329"/>
    </location>
</feature>
<protein>
    <submittedName>
        <fullName evidence="2">Uncharacterized protein</fullName>
    </submittedName>
</protein>
<organism evidence="2 3">
    <name type="scientific">Polarella glacialis</name>
    <name type="common">Dinoflagellate</name>
    <dbReference type="NCBI Taxonomy" id="89957"/>
    <lineage>
        <taxon>Eukaryota</taxon>
        <taxon>Sar</taxon>
        <taxon>Alveolata</taxon>
        <taxon>Dinophyceae</taxon>
        <taxon>Suessiales</taxon>
        <taxon>Suessiaceae</taxon>
        <taxon>Polarella</taxon>
    </lineage>
</organism>
<comment type="caution">
    <text evidence="2">The sequence shown here is derived from an EMBL/GenBank/DDBJ whole genome shotgun (WGS) entry which is preliminary data.</text>
</comment>
<evidence type="ECO:0000313" key="2">
    <source>
        <dbReference type="EMBL" id="CAE8583515.1"/>
    </source>
</evidence>
<accession>A0A813DBD7</accession>
<evidence type="ECO:0000313" key="3">
    <source>
        <dbReference type="Proteomes" id="UP000654075"/>
    </source>
</evidence>
<dbReference type="EMBL" id="CAJNNV010000769">
    <property type="protein sequence ID" value="CAE8583515.1"/>
    <property type="molecule type" value="Genomic_DNA"/>
</dbReference>
<keyword evidence="3" id="KW-1185">Reference proteome</keyword>
<dbReference type="AlphaFoldDB" id="A0A813DBD7"/>
<evidence type="ECO:0000256" key="1">
    <source>
        <dbReference type="SAM" id="MobiDB-lite"/>
    </source>
</evidence>
<sequence>MEWPVREQPQLGFGSEVTIEASAAEGPWRLAAPFKVAMPGRLVSSASLAQLVQDPAPVSLCGVVLFDGDIWAHAPQGSGGSDSGKDLAAWVALQRALRDAFGHELGLVLLSAPQGDDVRPAARRPRGAKAQPVVLSALFFEVQLLPQGSMAAAESLAMRFCSCFHASPQGSTGPDLREELCQASLSQGSAGSVPLCVGRFARARPRELLLTAATAGGARRLLWRATAPGKVGSTLRCKGATWVLQRWGRSMPPQFLAVFSLLAQSSGAETGLEVVCVGAPGQCGVDEGDVEFDSPDHSEDGEEEEEEAADCDSDEDDAPDEVGDEVEGD</sequence>
<reference evidence="2" key="1">
    <citation type="submission" date="2021-02" db="EMBL/GenBank/DDBJ databases">
        <authorList>
            <person name="Dougan E. K."/>
            <person name="Rhodes N."/>
            <person name="Thang M."/>
            <person name="Chan C."/>
        </authorList>
    </citation>
    <scope>NUCLEOTIDE SEQUENCE</scope>
</reference>